<sequence>MYVRSFFAKVLVLALVAIVLGHPQYQTLIPNGANVVVPCDNTPWPGVGHTHRQGAGPVNAFGSAFRAAGHVWTKALCEADSDGDGISNGAELGDPTCSWTPTNGFALGPVTGHP</sequence>
<dbReference type="Pfam" id="PF24784">
    <property type="entry name" value="Temptin_C"/>
    <property type="match status" value="1"/>
</dbReference>
<dbReference type="PANTHER" id="PTHR34737">
    <property type="entry name" value="EF-HAND DOMAIN-CONTAINING PROTEIN"/>
    <property type="match status" value="1"/>
</dbReference>
<dbReference type="Proteomes" id="UP001519460">
    <property type="component" value="Unassembled WGS sequence"/>
</dbReference>
<keyword evidence="1" id="KW-0732">Signal</keyword>
<reference evidence="3 4" key="1">
    <citation type="journal article" date="2023" name="Sci. Data">
        <title>Genome assembly of the Korean intertidal mud-creeper Batillaria attramentaria.</title>
        <authorList>
            <person name="Patra A.K."/>
            <person name="Ho P.T."/>
            <person name="Jun S."/>
            <person name="Lee S.J."/>
            <person name="Kim Y."/>
            <person name="Won Y.J."/>
        </authorList>
    </citation>
    <scope>NUCLEOTIDE SEQUENCE [LARGE SCALE GENOMIC DNA]</scope>
    <source>
        <strain evidence="3">Wonlab-2016</strain>
    </source>
</reference>
<dbReference type="PANTHER" id="PTHR34737:SF2">
    <property type="entry name" value="EF-HAND DOMAIN-CONTAINING PROTEIN"/>
    <property type="match status" value="1"/>
</dbReference>
<dbReference type="InterPro" id="IPR055313">
    <property type="entry name" value="Temptin-like"/>
</dbReference>
<evidence type="ECO:0000313" key="3">
    <source>
        <dbReference type="EMBL" id="KAK7491570.1"/>
    </source>
</evidence>
<keyword evidence="4" id="KW-1185">Reference proteome</keyword>
<evidence type="ECO:0000256" key="1">
    <source>
        <dbReference type="SAM" id="SignalP"/>
    </source>
</evidence>
<dbReference type="AlphaFoldDB" id="A0ABD0KWL3"/>
<protein>
    <recommendedName>
        <fullName evidence="2">Temptin Cys/Cys disulfide domain-containing protein</fullName>
    </recommendedName>
</protein>
<feature type="domain" description="Temptin Cys/Cys disulfide" evidence="2">
    <location>
        <begin position="20"/>
        <end position="106"/>
    </location>
</feature>
<organism evidence="3 4">
    <name type="scientific">Batillaria attramentaria</name>
    <dbReference type="NCBI Taxonomy" id="370345"/>
    <lineage>
        <taxon>Eukaryota</taxon>
        <taxon>Metazoa</taxon>
        <taxon>Spiralia</taxon>
        <taxon>Lophotrochozoa</taxon>
        <taxon>Mollusca</taxon>
        <taxon>Gastropoda</taxon>
        <taxon>Caenogastropoda</taxon>
        <taxon>Sorbeoconcha</taxon>
        <taxon>Cerithioidea</taxon>
        <taxon>Batillariidae</taxon>
        <taxon>Batillaria</taxon>
    </lineage>
</organism>
<proteinExistence type="predicted"/>
<evidence type="ECO:0000313" key="4">
    <source>
        <dbReference type="Proteomes" id="UP001519460"/>
    </source>
</evidence>
<feature type="signal peptide" evidence="1">
    <location>
        <begin position="1"/>
        <end position="21"/>
    </location>
</feature>
<accession>A0ABD0KWL3</accession>
<feature type="chain" id="PRO_5044835872" description="Temptin Cys/Cys disulfide domain-containing protein" evidence="1">
    <location>
        <begin position="22"/>
        <end position="114"/>
    </location>
</feature>
<feature type="non-terminal residue" evidence="3">
    <location>
        <position position="114"/>
    </location>
</feature>
<evidence type="ECO:0000259" key="2">
    <source>
        <dbReference type="Pfam" id="PF24784"/>
    </source>
</evidence>
<comment type="caution">
    <text evidence="3">The sequence shown here is derived from an EMBL/GenBank/DDBJ whole genome shotgun (WGS) entry which is preliminary data.</text>
</comment>
<dbReference type="EMBL" id="JACVVK020000113">
    <property type="protein sequence ID" value="KAK7491570.1"/>
    <property type="molecule type" value="Genomic_DNA"/>
</dbReference>
<dbReference type="InterPro" id="IPR057626">
    <property type="entry name" value="S-S_Temptin"/>
</dbReference>
<gene>
    <name evidence="3" type="ORF">BaRGS_00017209</name>
</gene>
<name>A0ABD0KWL3_9CAEN</name>